<name>A0A7W6C7H5_9SPHN</name>
<keyword evidence="1" id="KW-0732">Signal</keyword>
<dbReference type="Gene3D" id="2.40.160.100">
    <property type="match status" value="1"/>
</dbReference>
<keyword evidence="4" id="KW-1185">Reference proteome</keyword>
<feature type="signal peptide" evidence="1">
    <location>
        <begin position="1"/>
        <end position="29"/>
    </location>
</feature>
<gene>
    <name evidence="3" type="ORF">GGR39_001472</name>
</gene>
<evidence type="ECO:0000259" key="2">
    <source>
        <dbReference type="Pfam" id="PF13372"/>
    </source>
</evidence>
<dbReference type="EMBL" id="JACIDY010000003">
    <property type="protein sequence ID" value="MBB3939822.1"/>
    <property type="molecule type" value="Genomic_DNA"/>
</dbReference>
<feature type="domain" description="Alginate export" evidence="2">
    <location>
        <begin position="40"/>
        <end position="443"/>
    </location>
</feature>
<comment type="caution">
    <text evidence="3">The sequence shown here is derived from an EMBL/GenBank/DDBJ whole genome shotgun (WGS) entry which is preliminary data.</text>
</comment>
<dbReference type="Proteomes" id="UP000561459">
    <property type="component" value="Unassembled WGS sequence"/>
</dbReference>
<dbReference type="InterPro" id="IPR053728">
    <property type="entry name" value="Alginate_Permeability_Chnl"/>
</dbReference>
<proteinExistence type="predicted"/>
<dbReference type="AlphaFoldDB" id="A0A7W6C7H5"/>
<evidence type="ECO:0000313" key="3">
    <source>
        <dbReference type="EMBL" id="MBB3939822.1"/>
    </source>
</evidence>
<organism evidence="3 4">
    <name type="scientific">Novosphingobium fluoreni</name>
    <dbReference type="NCBI Taxonomy" id="1391222"/>
    <lineage>
        <taxon>Bacteria</taxon>
        <taxon>Pseudomonadati</taxon>
        <taxon>Pseudomonadota</taxon>
        <taxon>Alphaproteobacteria</taxon>
        <taxon>Sphingomonadales</taxon>
        <taxon>Sphingomonadaceae</taxon>
        <taxon>Novosphingobium</taxon>
    </lineage>
</organism>
<dbReference type="SUPFAM" id="SSF56935">
    <property type="entry name" value="Porins"/>
    <property type="match status" value="1"/>
</dbReference>
<reference evidence="3 4" key="1">
    <citation type="submission" date="2020-08" db="EMBL/GenBank/DDBJ databases">
        <title>Genomic Encyclopedia of Type Strains, Phase IV (KMG-IV): sequencing the most valuable type-strain genomes for metagenomic binning, comparative biology and taxonomic classification.</title>
        <authorList>
            <person name="Goeker M."/>
        </authorList>
    </citation>
    <scope>NUCLEOTIDE SEQUENCE [LARGE SCALE GENOMIC DNA]</scope>
    <source>
        <strain evidence="3 4">DSM 27568</strain>
    </source>
</reference>
<accession>A0A7W6C7H5</accession>
<protein>
    <recommendedName>
        <fullName evidence="2">Alginate export domain-containing protein</fullName>
    </recommendedName>
</protein>
<dbReference type="InterPro" id="IPR025388">
    <property type="entry name" value="Alginate_export_dom"/>
</dbReference>
<sequence length="455" mass="49468">MRRFPLSTGALIAALLPAGVCAKAPTLQAAIGAPDDFTLSGSVRLRYETIAGAPRPIYRSDDEELALRTTLAAEYHAHGIRIGAEVYDSRITLDRPGSPVTTSEVNALELVQAYVGADLGQALGRGTKAQVMVGRMMLNLGSRRLVAADDYRNTTNSYTGVRADMTLADGTTGTFIYTLPQYRLPDDAPALRRGKVQMDRESLNLRLWGGLIAHPRTLAGATAELSFFRLQERDSPALPTRNRDLTTVGARLIRDPKPALWDFELEGIYQTGSIRASLAPSAARQAVSAWFVHADAGYSFPGAAKLRLSAEFDYASGDGRGGRYGRFDTLFGMRRADLAPAGIYNALLRSNIMTPGIRVEAAPGKRLDMFAAYRGLWLADRFDAFSGTGVRDPNGRSGRFAGQQLEGRVRYWLVPGFLRGEIDALWLARGRFLKTAPGARDKDAKYLAVAATATF</sequence>
<feature type="chain" id="PRO_5031381301" description="Alginate export domain-containing protein" evidence="1">
    <location>
        <begin position="30"/>
        <end position="455"/>
    </location>
</feature>
<evidence type="ECO:0000256" key="1">
    <source>
        <dbReference type="SAM" id="SignalP"/>
    </source>
</evidence>
<evidence type="ECO:0000313" key="4">
    <source>
        <dbReference type="Proteomes" id="UP000561459"/>
    </source>
</evidence>
<dbReference type="Pfam" id="PF13372">
    <property type="entry name" value="Alginate_exp"/>
    <property type="match status" value="1"/>
</dbReference>
<dbReference type="RefSeq" id="WP_183616552.1">
    <property type="nucleotide sequence ID" value="NZ_JACIDY010000003.1"/>
</dbReference>